<comment type="caution">
    <text evidence="1">The sequence shown here is derived from an EMBL/GenBank/DDBJ whole genome shotgun (WGS) entry which is preliminary data.</text>
</comment>
<dbReference type="Proteomes" id="UP001148662">
    <property type="component" value="Unassembled WGS sequence"/>
</dbReference>
<gene>
    <name evidence="1" type="ORF">NM688_g3535</name>
</gene>
<sequence>MFAQKLQMSFDVAHYIFNTPCASRRAKIDNIPEWSRQRISKLLPPLLTTQHSSWEQGSAAQAILETHLCPVVTMAIPHAVHYLYGLAHDAVVRQGRDGRLSVLLNGDGQSDLGALDPGCIGESFYLLLSFPNGVKVKLSSEVSSRLEISIENMLIYILEKCPRVPILDGQNPTSADTLLSHRIDSAQIWSDSVYMLPPFLASASVYYSQRQSSKFQSLPLLHMSLQRIISASEALQSPTGEWSHIYDMEKHELTRKAYWGVGNGWVCGGIVRVFRIIASAVDDAQAGEELQPTLATDTGIRAQVRRCYSILVKTLDACLGHIRWDGLFHNILDDADSFVETNLSQQLAYTLYRLLDLHQYTSAVVRNFLQLPTLDGTQVRAWEELAGTMHQAAVMKTDEWGFVRGVCGSPRFDSAGTAAEGQAWGILMEVARAEYLTHKSA</sequence>
<protein>
    <submittedName>
        <fullName evidence="1">Uncharacterized protein</fullName>
    </submittedName>
</protein>
<keyword evidence="2" id="KW-1185">Reference proteome</keyword>
<dbReference type="EMBL" id="JANHOG010000522">
    <property type="protein sequence ID" value="KAJ3553576.1"/>
    <property type="molecule type" value="Genomic_DNA"/>
</dbReference>
<name>A0ACC1T5N8_9APHY</name>
<reference evidence="1" key="1">
    <citation type="submission" date="2022-07" db="EMBL/GenBank/DDBJ databases">
        <title>Genome Sequence of Phlebia brevispora.</title>
        <authorList>
            <person name="Buettner E."/>
        </authorList>
    </citation>
    <scope>NUCLEOTIDE SEQUENCE</scope>
    <source>
        <strain evidence="1">MPL23</strain>
    </source>
</reference>
<organism evidence="1 2">
    <name type="scientific">Phlebia brevispora</name>
    <dbReference type="NCBI Taxonomy" id="194682"/>
    <lineage>
        <taxon>Eukaryota</taxon>
        <taxon>Fungi</taxon>
        <taxon>Dikarya</taxon>
        <taxon>Basidiomycota</taxon>
        <taxon>Agaricomycotina</taxon>
        <taxon>Agaricomycetes</taxon>
        <taxon>Polyporales</taxon>
        <taxon>Meruliaceae</taxon>
        <taxon>Phlebia</taxon>
    </lineage>
</organism>
<accession>A0ACC1T5N8</accession>
<evidence type="ECO:0000313" key="1">
    <source>
        <dbReference type="EMBL" id="KAJ3553576.1"/>
    </source>
</evidence>
<evidence type="ECO:0000313" key="2">
    <source>
        <dbReference type="Proteomes" id="UP001148662"/>
    </source>
</evidence>
<proteinExistence type="predicted"/>